<dbReference type="SUPFAM" id="SSF52540">
    <property type="entry name" value="P-loop containing nucleoside triphosphate hydrolases"/>
    <property type="match status" value="1"/>
</dbReference>
<dbReference type="AlphaFoldDB" id="A0A8J8B4M0"/>
<feature type="domain" description="AAA" evidence="1">
    <location>
        <begin position="40"/>
        <end position="161"/>
    </location>
</feature>
<proteinExistence type="predicted"/>
<dbReference type="InterPro" id="IPR041682">
    <property type="entry name" value="AAA_14"/>
</dbReference>
<organism evidence="3 4">
    <name type="scientific">Methanocalculus chunghsingensis</name>
    <dbReference type="NCBI Taxonomy" id="156457"/>
    <lineage>
        <taxon>Archaea</taxon>
        <taxon>Methanobacteriati</taxon>
        <taxon>Methanobacteriota</taxon>
        <taxon>Stenosarchaea group</taxon>
        <taxon>Methanomicrobia</taxon>
        <taxon>Methanomicrobiales</taxon>
        <taxon>Methanocalculaceae</taxon>
        <taxon>Methanocalculus</taxon>
    </lineage>
</organism>
<sequence>MLLKSELSRILISQRNMLQNRESGIIRGDLVKVKPLLNFAVIISGIRRCGKSTLLLQSMKREEECYFMNFEDPRLGSFDLKDIEMLQEVFVEEFGDRDLYYFDEIQNLPGWESYVRYLLDQNKKVIITGSNASLLSRELGTKLTGRNLRIELFPFSYQEYLMYQDREDSFDSFQEFLFAGGFPEYLRTGLDEVLRNLLMDIIARDIVFRHLIKNPGTITDLAVYLLGNISREVTLSRLQKTFPEIGSVTTLSSYMDLLEDAYILFILPRFSFSQRVRQVNPKKVYAIDNGLIRANSLGFSDDQGRLLENHVFLELRRRYREIFYFREKGECDFVVKEKAAIIQAIQVCYEVTSRNKEREVGGLLEAMDHFGLERGYILTADQEEEIRIAGRIISLIPARKFQY</sequence>
<evidence type="ECO:0000259" key="1">
    <source>
        <dbReference type="Pfam" id="PF13173"/>
    </source>
</evidence>
<comment type="caution">
    <text evidence="3">The sequence shown here is derived from an EMBL/GenBank/DDBJ whole genome shotgun (WGS) entry which is preliminary data.</text>
</comment>
<dbReference type="Pfam" id="PF13635">
    <property type="entry name" value="DUF4143"/>
    <property type="match status" value="1"/>
</dbReference>
<dbReference type="PANTHER" id="PTHR33295:SF8">
    <property type="entry name" value="AAA+ ATPASE DOMAIN-CONTAINING PROTEIN"/>
    <property type="match status" value="1"/>
</dbReference>
<evidence type="ECO:0000313" key="3">
    <source>
        <dbReference type="EMBL" id="MBR1368876.1"/>
    </source>
</evidence>
<evidence type="ECO:0000313" key="4">
    <source>
        <dbReference type="Proteomes" id="UP000730161"/>
    </source>
</evidence>
<gene>
    <name evidence="3" type="ORF">RJ53_04850</name>
</gene>
<keyword evidence="4" id="KW-1185">Reference proteome</keyword>
<dbReference type="InterPro" id="IPR025420">
    <property type="entry name" value="DUF4143"/>
</dbReference>
<dbReference type="PANTHER" id="PTHR33295">
    <property type="entry name" value="ATPASE"/>
    <property type="match status" value="1"/>
</dbReference>
<dbReference type="InterPro" id="IPR027417">
    <property type="entry name" value="P-loop_NTPase"/>
</dbReference>
<feature type="domain" description="DUF4143" evidence="2">
    <location>
        <begin position="204"/>
        <end position="349"/>
    </location>
</feature>
<dbReference type="Pfam" id="PF13173">
    <property type="entry name" value="AAA_14"/>
    <property type="match status" value="1"/>
</dbReference>
<evidence type="ECO:0008006" key="5">
    <source>
        <dbReference type="Google" id="ProtNLM"/>
    </source>
</evidence>
<protein>
    <recommendedName>
        <fullName evidence="5">ATP-binding protein</fullName>
    </recommendedName>
</protein>
<name>A0A8J8B4M0_9EURY</name>
<reference evidence="3" key="1">
    <citation type="submission" date="2014-12" db="EMBL/GenBank/DDBJ databases">
        <authorList>
            <person name="Huang H.-H."/>
            <person name="Chen S.-C."/>
            <person name="Lai M.-C."/>
        </authorList>
    </citation>
    <scope>NUCLEOTIDE SEQUENCE</scope>
    <source>
        <strain evidence="3">K1F9705b</strain>
    </source>
</reference>
<dbReference type="EMBL" id="JWHL01000005">
    <property type="protein sequence ID" value="MBR1368876.1"/>
    <property type="molecule type" value="Genomic_DNA"/>
</dbReference>
<accession>A0A8J8B4M0</accession>
<dbReference type="Proteomes" id="UP000730161">
    <property type="component" value="Unassembled WGS sequence"/>
</dbReference>
<evidence type="ECO:0000259" key="2">
    <source>
        <dbReference type="Pfam" id="PF13635"/>
    </source>
</evidence>